<evidence type="ECO:0000256" key="3">
    <source>
        <dbReference type="ARBA" id="ARBA00022833"/>
    </source>
</evidence>
<feature type="transmembrane region" description="Helical" evidence="9">
    <location>
        <begin position="488"/>
        <end position="511"/>
    </location>
</feature>
<dbReference type="OrthoDB" id="189997at2759"/>
<dbReference type="GO" id="GO:0045944">
    <property type="term" value="P:positive regulation of transcription by RNA polymerase II"/>
    <property type="evidence" value="ECO:0007669"/>
    <property type="project" value="TreeGrafter"/>
</dbReference>
<dbReference type="Pfam" id="PF04082">
    <property type="entry name" value="Fungal_trans"/>
    <property type="match status" value="1"/>
</dbReference>
<reference evidence="11 12" key="1">
    <citation type="submission" date="2015-01" db="EMBL/GenBank/DDBJ databases">
        <title>The Genome Sequence of Cladophialophora immunda CBS83496.</title>
        <authorList>
            <consortium name="The Broad Institute Genomics Platform"/>
            <person name="Cuomo C."/>
            <person name="de Hoog S."/>
            <person name="Gorbushina A."/>
            <person name="Stielow B."/>
            <person name="Teixiera M."/>
            <person name="Abouelleil A."/>
            <person name="Chapman S.B."/>
            <person name="Priest M."/>
            <person name="Young S.K."/>
            <person name="Wortman J."/>
            <person name="Nusbaum C."/>
            <person name="Birren B."/>
        </authorList>
    </citation>
    <scope>NUCLEOTIDE SEQUENCE [LARGE SCALE GENOMIC DNA]</scope>
    <source>
        <strain evidence="11 12">CBS 83496</strain>
    </source>
</reference>
<proteinExistence type="predicted"/>
<keyword evidence="9" id="KW-0812">Transmembrane</keyword>
<dbReference type="GO" id="GO:0043565">
    <property type="term" value="F:sequence-specific DNA binding"/>
    <property type="evidence" value="ECO:0007669"/>
    <property type="project" value="TreeGrafter"/>
</dbReference>
<evidence type="ECO:0000256" key="1">
    <source>
        <dbReference type="ARBA" id="ARBA00004123"/>
    </source>
</evidence>
<dbReference type="GO" id="GO:0000981">
    <property type="term" value="F:DNA-binding transcription factor activity, RNA polymerase II-specific"/>
    <property type="evidence" value="ECO:0007669"/>
    <property type="project" value="InterPro"/>
</dbReference>
<evidence type="ECO:0000313" key="11">
    <source>
        <dbReference type="EMBL" id="KIW33606.1"/>
    </source>
</evidence>
<dbReference type="STRING" id="569365.A0A0D1ZZP0"/>
<dbReference type="GO" id="GO:0005634">
    <property type="term" value="C:nucleus"/>
    <property type="evidence" value="ECO:0007669"/>
    <property type="project" value="UniProtKB-SubCell"/>
</dbReference>
<keyword evidence="9" id="KW-1133">Transmembrane helix</keyword>
<dbReference type="GeneID" id="27339636"/>
<dbReference type="PANTHER" id="PTHR47782">
    <property type="entry name" value="ZN(II)2CYS6 TRANSCRIPTION FACTOR (EUROFUNG)-RELATED"/>
    <property type="match status" value="1"/>
</dbReference>
<dbReference type="CDD" id="cd00067">
    <property type="entry name" value="GAL4"/>
    <property type="match status" value="1"/>
</dbReference>
<organism evidence="11 12">
    <name type="scientific">Cladophialophora immunda</name>
    <dbReference type="NCBI Taxonomy" id="569365"/>
    <lineage>
        <taxon>Eukaryota</taxon>
        <taxon>Fungi</taxon>
        <taxon>Dikarya</taxon>
        <taxon>Ascomycota</taxon>
        <taxon>Pezizomycotina</taxon>
        <taxon>Eurotiomycetes</taxon>
        <taxon>Chaetothyriomycetidae</taxon>
        <taxon>Chaetothyriales</taxon>
        <taxon>Herpotrichiellaceae</taxon>
        <taxon>Cladophialophora</taxon>
    </lineage>
</organism>
<dbReference type="CDD" id="cd12148">
    <property type="entry name" value="fungal_TF_MHR"/>
    <property type="match status" value="1"/>
</dbReference>
<keyword evidence="2" id="KW-0479">Metal-binding</keyword>
<accession>A0A0D1ZZP0</accession>
<keyword evidence="9" id="KW-0472">Membrane</keyword>
<evidence type="ECO:0000256" key="9">
    <source>
        <dbReference type="SAM" id="Phobius"/>
    </source>
</evidence>
<dbReference type="InterPro" id="IPR001138">
    <property type="entry name" value="Zn2Cys6_DnaBD"/>
</dbReference>
<dbReference type="InterPro" id="IPR052202">
    <property type="entry name" value="Yeast_MetPath_Reg"/>
</dbReference>
<dbReference type="Proteomes" id="UP000054466">
    <property type="component" value="Unassembled WGS sequence"/>
</dbReference>
<evidence type="ECO:0000256" key="8">
    <source>
        <dbReference type="SAM" id="MobiDB-lite"/>
    </source>
</evidence>
<evidence type="ECO:0000256" key="7">
    <source>
        <dbReference type="ARBA" id="ARBA00023242"/>
    </source>
</evidence>
<keyword evidence="6" id="KW-0804">Transcription</keyword>
<dbReference type="SUPFAM" id="SSF57701">
    <property type="entry name" value="Zn2/Cys6 DNA-binding domain"/>
    <property type="match status" value="1"/>
</dbReference>
<evidence type="ECO:0000256" key="6">
    <source>
        <dbReference type="ARBA" id="ARBA00023163"/>
    </source>
</evidence>
<keyword evidence="5" id="KW-0238">DNA-binding</keyword>
<evidence type="ECO:0000256" key="5">
    <source>
        <dbReference type="ARBA" id="ARBA00023125"/>
    </source>
</evidence>
<keyword evidence="7" id="KW-0539">Nucleus</keyword>
<keyword evidence="4" id="KW-0805">Transcription regulation</keyword>
<dbReference type="PROSITE" id="PS00463">
    <property type="entry name" value="ZN2_CY6_FUNGAL_1"/>
    <property type="match status" value="1"/>
</dbReference>
<keyword evidence="3" id="KW-0862">Zinc</keyword>
<feature type="compositionally biased region" description="Basic and acidic residues" evidence="8">
    <location>
        <begin position="106"/>
        <end position="117"/>
    </location>
</feature>
<dbReference type="RefSeq" id="XP_016253822.1">
    <property type="nucleotide sequence ID" value="XM_016386894.1"/>
</dbReference>
<dbReference type="Gene3D" id="4.10.240.10">
    <property type="entry name" value="Zn(2)-C6 fungal-type DNA-binding domain"/>
    <property type="match status" value="1"/>
</dbReference>
<name>A0A0D1ZZP0_9EURO</name>
<feature type="compositionally biased region" description="Polar residues" evidence="8">
    <location>
        <begin position="628"/>
        <end position="641"/>
    </location>
</feature>
<feature type="domain" description="Zn(2)-C6 fungal-type" evidence="10">
    <location>
        <begin position="15"/>
        <end position="42"/>
    </location>
</feature>
<feature type="compositionally biased region" description="Basic and acidic residues" evidence="8">
    <location>
        <begin position="156"/>
        <end position="170"/>
    </location>
</feature>
<dbReference type="EMBL" id="KN847040">
    <property type="protein sequence ID" value="KIW33606.1"/>
    <property type="molecule type" value="Genomic_DNA"/>
</dbReference>
<feature type="region of interest" description="Disordered" evidence="8">
    <location>
        <begin position="620"/>
        <end position="660"/>
    </location>
</feature>
<dbReference type="GO" id="GO:0006351">
    <property type="term" value="P:DNA-templated transcription"/>
    <property type="evidence" value="ECO:0007669"/>
    <property type="project" value="InterPro"/>
</dbReference>
<protein>
    <recommendedName>
        <fullName evidence="10">Zn(2)-C6 fungal-type domain-containing protein</fullName>
    </recommendedName>
</protein>
<evidence type="ECO:0000313" key="12">
    <source>
        <dbReference type="Proteomes" id="UP000054466"/>
    </source>
</evidence>
<evidence type="ECO:0000256" key="2">
    <source>
        <dbReference type="ARBA" id="ARBA00022723"/>
    </source>
</evidence>
<feature type="region of interest" description="Disordered" evidence="8">
    <location>
        <begin position="75"/>
        <end position="170"/>
    </location>
</feature>
<dbReference type="HOGENOM" id="CLU_012331_4_1_1"/>
<evidence type="ECO:0000256" key="4">
    <source>
        <dbReference type="ARBA" id="ARBA00023015"/>
    </source>
</evidence>
<dbReference type="GO" id="GO:0008270">
    <property type="term" value="F:zinc ion binding"/>
    <property type="evidence" value="ECO:0007669"/>
    <property type="project" value="InterPro"/>
</dbReference>
<gene>
    <name evidence="11" type="ORF">PV07_00442</name>
</gene>
<sequence>MDDTPIRKRKSKLKACYRCHRRKQRCVGYPTCSNCLAGNAACVRETPPTSGRFAGLSKQELVEKLEIVFADREAPADRWRQSTASPTRAGADYPDGPQDGDAAPEEGGRTSNDENGRHVSLCSAGDADDPAQPTPDNEVWDKEATPQGHLSPLQSENDRLEKAPPPDDRLGEQLLTTYLENMHRRTPYLDLADILDMHARRHSDLLADAPSRHGGFRLYMIYAIAAAIMRITRPYTSTLPERYFATALHFKRTWEGEDPVRDIEAILLILYYKLRMSLDSRMWYLVGLGVRTAIDAGMHREYSYRGLDPKKASARRRIFWSIYGLERRVAWSLRRPFCLADYDIDTEEPAASDYYIPDSIASVQRADHPLSGGPVAARSQVHASAAVFGLTRIMSRVYVDIHRVDKPIADLKKEVPTQLALLRQFESTLPKIAARDQDWVTMHYQDCVRKVIEPFLRMLQPHDELMQICLQASGHMCQLFRRMRMRSLSAYSFLMINSFFIAGMNICYILFKAPFLWSTATSNDLRACSSTLSAMAETNPSLRKYRDVLESIIDSTMEHVDQFSQPAATSVCRCANCNPSVHGDNGEENRSAFHQLGGTFTRLKFEFPSQSYPEYTLGFDRAGRTRPTVESSTSSGRSTDAQHPPLQHQHQHPHPFPHHYSPISYSRVPGYGQDVDNFVLPDLWDFSGMDAAGGPAAPFLAGGEPFLQQSMDEFLLRGAQRDRFAYS</sequence>
<dbReference type="PANTHER" id="PTHR47782:SF12">
    <property type="entry name" value="ZN(II)2CYS6 TRANSCRIPTION FACTOR (EUROFUNG)"/>
    <property type="match status" value="1"/>
</dbReference>
<dbReference type="InterPro" id="IPR007219">
    <property type="entry name" value="XnlR_reg_dom"/>
</dbReference>
<dbReference type="InterPro" id="IPR036864">
    <property type="entry name" value="Zn2-C6_fun-type_DNA-bd_sf"/>
</dbReference>
<evidence type="ECO:0000259" key="10">
    <source>
        <dbReference type="PROSITE" id="PS00463"/>
    </source>
</evidence>
<comment type="subcellular location">
    <subcellularLocation>
        <location evidence="1">Nucleus</location>
    </subcellularLocation>
</comment>
<keyword evidence="12" id="KW-1185">Reference proteome</keyword>
<dbReference type="AlphaFoldDB" id="A0A0D1ZZP0"/>
<dbReference type="SMART" id="SM00906">
    <property type="entry name" value="Fungal_trans"/>
    <property type="match status" value="1"/>
</dbReference>
<dbReference type="VEuPathDB" id="FungiDB:PV07_00442"/>